<sequence>MMKMNAVFYLALMFGLGTCGVLKMEPMVNEDKIDEVINDLENAIEELKADEKPTQNSNVDFAVENTNTNLFFRPIMRCAWHNRIGACCFAFHFTSTRVCVAMIANYPHLHYLIKSGARHVAVGYLNSKYHSFK</sequence>
<proteinExistence type="predicted"/>
<feature type="chain" id="PRO_5005583098" evidence="1">
    <location>
        <begin position="20"/>
        <end position="133"/>
    </location>
</feature>
<evidence type="ECO:0000313" key="2">
    <source>
        <dbReference type="EMBL" id="KOF77408.1"/>
    </source>
</evidence>
<gene>
    <name evidence="2" type="ORF">OCBIM_22032145mg</name>
</gene>
<organism evidence="2">
    <name type="scientific">Octopus bimaculoides</name>
    <name type="common">California two-spotted octopus</name>
    <dbReference type="NCBI Taxonomy" id="37653"/>
    <lineage>
        <taxon>Eukaryota</taxon>
        <taxon>Metazoa</taxon>
        <taxon>Spiralia</taxon>
        <taxon>Lophotrochozoa</taxon>
        <taxon>Mollusca</taxon>
        <taxon>Cephalopoda</taxon>
        <taxon>Coleoidea</taxon>
        <taxon>Octopodiformes</taxon>
        <taxon>Octopoda</taxon>
        <taxon>Incirrata</taxon>
        <taxon>Octopodidae</taxon>
        <taxon>Octopus</taxon>
    </lineage>
</organism>
<dbReference type="EMBL" id="KQ421460">
    <property type="protein sequence ID" value="KOF77408.1"/>
    <property type="molecule type" value="Genomic_DNA"/>
</dbReference>
<evidence type="ECO:0000256" key="1">
    <source>
        <dbReference type="SAM" id="SignalP"/>
    </source>
</evidence>
<keyword evidence="1" id="KW-0732">Signal</keyword>
<dbReference type="AlphaFoldDB" id="A0A0L8GKD6"/>
<accession>A0A0L8GKD6</accession>
<feature type="signal peptide" evidence="1">
    <location>
        <begin position="1"/>
        <end position="19"/>
    </location>
</feature>
<name>A0A0L8GKD6_OCTBM</name>
<dbReference type="KEGG" id="obi:106876291"/>
<reference evidence="2" key="1">
    <citation type="submission" date="2015-07" db="EMBL/GenBank/DDBJ databases">
        <title>MeaNS - Measles Nucleotide Surveillance Program.</title>
        <authorList>
            <person name="Tran T."/>
            <person name="Druce J."/>
        </authorList>
    </citation>
    <scope>NUCLEOTIDE SEQUENCE</scope>
    <source>
        <strain evidence="2">UCB-OBI-ISO-001</strain>
        <tissue evidence="2">Gonad</tissue>
    </source>
</reference>
<protein>
    <submittedName>
        <fullName evidence="2">Uncharacterized protein</fullName>
    </submittedName>
</protein>